<evidence type="ECO:0000259" key="2">
    <source>
        <dbReference type="Pfam" id="PF01553"/>
    </source>
</evidence>
<gene>
    <name evidence="3" type="ORF">S06H3_55868</name>
</gene>
<evidence type="ECO:0000313" key="3">
    <source>
        <dbReference type="EMBL" id="GAI48295.1"/>
    </source>
</evidence>
<comment type="caution">
    <text evidence="3">The sequence shown here is derived from an EMBL/GenBank/DDBJ whole genome shotgun (WGS) entry which is preliminary data.</text>
</comment>
<dbReference type="Pfam" id="PF01553">
    <property type="entry name" value="Acyltransferase"/>
    <property type="match status" value="1"/>
</dbReference>
<dbReference type="EMBL" id="BARV01035868">
    <property type="protein sequence ID" value="GAI48295.1"/>
    <property type="molecule type" value="Genomic_DNA"/>
</dbReference>
<sequence length="233" mass="26905">GLALFTQMLGGRSETDIGDITISDFLGYSYSILHQQTADIKFVHSDFSRKLRERTLRKVSEQLKDIAQILNHGNICMLAPEGRLSPDGHFWPVKSGLFRLISMTTRDIRVLPVNTTYDFMTLRRMRIYMTVGRELTGVKGLNKINLEQLVQKNIVTLGPVTLSHLGSEFLLNMLDNGREDFKEQEYVIKTMQRVDQLRTRNIRLEERLLTEQRLKKRIGDFLGYCVKRGIISN</sequence>
<name>X1QB73_9ZZZZ</name>
<evidence type="ECO:0000256" key="1">
    <source>
        <dbReference type="SAM" id="Coils"/>
    </source>
</evidence>
<dbReference type="InterPro" id="IPR002123">
    <property type="entry name" value="Plipid/glycerol_acylTrfase"/>
</dbReference>
<feature type="non-terminal residue" evidence="3">
    <location>
        <position position="233"/>
    </location>
</feature>
<feature type="coiled-coil region" evidence="1">
    <location>
        <begin position="187"/>
        <end position="214"/>
    </location>
</feature>
<dbReference type="SUPFAM" id="SSF69593">
    <property type="entry name" value="Glycerol-3-phosphate (1)-acyltransferase"/>
    <property type="match status" value="1"/>
</dbReference>
<dbReference type="GO" id="GO:0016746">
    <property type="term" value="F:acyltransferase activity"/>
    <property type="evidence" value="ECO:0007669"/>
    <property type="project" value="InterPro"/>
</dbReference>
<feature type="non-terminal residue" evidence="3">
    <location>
        <position position="1"/>
    </location>
</feature>
<proteinExistence type="predicted"/>
<dbReference type="AlphaFoldDB" id="X1QB73"/>
<accession>X1QB73</accession>
<protein>
    <recommendedName>
        <fullName evidence="2">Phospholipid/glycerol acyltransferase domain-containing protein</fullName>
    </recommendedName>
</protein>
<feature type="domain" description="Phospholipid/glycerol acyltransferase" evidence="2">
    <location>
        <begin position="42"/>
        <end position="114"/>
    </location>
</feature>
<reference evidence="3" key="1">
    <citation type="journal article" date="2014" name="Front. Microbiol.">
        <title>High frequency of phylogenetically diverse reductive dehalogenase-homologous genes in deep subseafloor sedimentary metagenomes.</title>
        <authorList>
            <person name="Kawai M."/>
            <person name="Futagami T."/>
            <person name="Toyoda A."/>
            <person name="Takaki Y."/>
            <person name="Nishi S."/>
            <person name="Hori S."/>
            <person name="Arai W."/>
            <person name="Tsubouchi T."/>
            <person name="Morono Y."/>
            <person name="Uchiyama I."/>
            <person name="Ito T."/>
            <person name="Fujiyama A."/>
            <person name="Inagaki F."/>
            <person name="Takami H."/>
        </authorList>
    </citation>
    <scope>NUCLEOTIDE SEQUENCE</scope>
    <source>
        <strain evidence="3">Expedition CK06-06</strain>
    </source>
</reference>
<keyword evidence="1" id="KW-0175">Coiled coil</keyword>
<organism evidence="3">
    <name type="scientific">marine sediment metagenome</name>
    <dbReference type="NCBI Taxonomy" id="412755"/>
    <lineage>
        <taxon>unclassified sequences</taxon>
        <taxon>metagenomes</taxon>
        <taxon>ecological metagenomes</taxon>
    </lineage>
</organism>